<proteinExistence type="predicted"/>
<keyword evidence="1" id="KW-0472">Membrane</keyword>
<evidence type="ECO:0000313" key="3">
    <source>
        <dbReference type="Proteomes" id="UP001138500"/>
    </source>
</evidence>
<feature type="transmembrane region" description="Helical" evidence="1">
    <location>
        <begin position="20"/>
        <end position="44"/>
    </location>
</feature>
<keyword evidence="3" id="KW-1185">Reference proteome</keyword>
<protein>
    <submittedName>
        <fullName evidence="2">Uncharacterized protein</fullName>
    </submittedName>
</protein>
<accession>A0A9W7T137</accession>
<sequence length="584" mass="65132">MDRAISNRLARWWSRQPGAIRLFGMLVGGFFGSLFLACITRNLANDPPPPTSSALHFPLPTLQHPIPDINGIPPIPASAAPFIERVAYGMPNQILDWIHHGPLLTNPYTGLDWDGSPAALIELRRTLDPRLRDWTKGYHTRVSHANAGLQETYDMLVHKLAYLSFCQGDAAATTLLAEQESLNPFLKPLANASDWGWSRCAYTRVMMGVSSLTGPLDRPEEEDARMRDVVGWLRWFESVEEDVGGEVLRVCGRREWREKGRELVEVLEEIITAAYADQHRVLHAVSSIADKESAHLILHKLEPTLHSCHKSSNSTHCLLTHLHSLSTLTSQGTLHYPTWASSSPTPHDHTGRGETFLLRHPDTVFGALVPGSSKTELVGGRWYSRRTVLDGLMHDYLGAMITAMLAESAKAVLVGFEEVCQSESTRALTWGLDREGLPPQDMRDMGRAVRYLWGFGVEGPFARPVLGQREEGGRVGKSARLWYRWTVLNATCDFVHLHQAPPPPAAPRSSAKASDESRAKALVRAEVESAIWRYFDMGVEVQWKMRWIDANAGSWDATVLDLGSLARIGEGRVCKKRGEERRKG</sequence>
<reference evidence="2 3" key="1">
    <citation type="journal article" date="2018" name="IMA Fungus">
        <title>IMA Genome-F 10: Nine draft genome sequences of Claviceps purpurea s.lat., including C. arundinis, C. humidiphila, and C. cf. spartinae, pseudomolecules for the pitch canker pathogen Fusarium circinatum, draft genome of Davidsoniella eucalypti, Grosmannia galeiformis, Quambalaria eucalypti, and Teratosphaeria destructans.</title>
        <authorList>
            <person name="Wingfield B.D."/>
            <person name="Liu M."/>
            <person name="Nguyen H.D."/>
            <person name="Lane F.A."/>
            <person name="Morgan S.W."/>
            <person name="De Vos L."/>
            <person name="Wilken P.M."/>
            <person name="Duong T.A."/>
            <person name="Aylward J."/>
            <person name="Coetzee M.P."/>
            <person name="Dadej K."/>
            <person name="De Beer Z.W."/>
            <person name="Findlay W."/>
            <person name="Havenga M."/>
            <person name="Kolarik M."/>
            <person name="Menzies J.G."/>
            <person name="Naidoo K."/>
            <person name="Pochopski O."/>
            <person name="Shoukouhi P."/>
            <person name="Santana Q.C."/>
            <person name="Seifert K.A."/>
            <person name="Soal N."/>
            <person name="Steenkamp E.T."/>
            <person name="Tatham C.T."/>
            <person name="van der Nest M.A."/>
            <person name="Wingfield M.J."/>
        </authorList>
    </citation>
    <scope>NUCLEOTIDE SEQUENCE [LARGE SCALE GENOMIC DNA]</scope>
    <source>
        <strain evidence="2">CMW44962</strain>
    </source>
</reference>
<dbReference type="Proteomes" id="UP001138500">
    <property type="component" value="Unassembled WGS sequence"/>
</dbReference>
<reference evidence="2 3" key="2">
    <citation type="journal article" date="2021" name="Curr. Genet.">
        <title>Genetic response to nitrogen starvation in the aggressive Eucalyptus foliar pathogen Teratosphaeria destructans.</title>
        <authorList>
            <person name="Havenga M."/>
            <person name="Wingfield B.D."/>
            <person name="Wingfield M.J."/>
            <person name="Dreyer L.L."/>
            <person name="Roets F."/>
            <person name="Aylward J."/>
        </authorList>
    </citation>
    <scope>NUCLEOTIDE SEQUENCE [LARGE SCALE GENOMIC DNA]</scope>
    <source>
        <strain evidence="2">CMW44962</strain>
    </source>
</reference>
<organism evidence="2 3">
    <name type="scientific">Teratosphaeria destructans</name>
    <dbReference type="NCBI Taxonomy" id="418781"/>
    <lineage>
        <taxon>Eukaryota</taxon>
        <taxon>Fungi</taxon>
        <taxon>Dikarya</taxon>
        <taxon>Ascomycota</taxon>
        <taxon>Pezizomycotina</taxon>
        <taxon>Dothideomycetes</taxon>
        <taxon>Dothideomycetidae</taxon>
        <taxon>Mycosphaerellales</taxon>
        <taxon>Teratosphaeriaceae</taxon>
        <taxon>Teratosphaeria</taxon>
    </lineage>
</organism>
<dbReference type="EMBL" id="RIBY02000036">
    <property type="protein sequence ID" value="KAH9845550.1"/>
    <property type="molecule type" value="Genomic_DNA"/>
</dbReference>
<comment type="caution">
    <text evidence="2">The sequence shown here is derived from an EMBL/GenBank/DDBJ whole genome shotgun (WGS) entry which is preliminary data.</text>
</comment>
<evidence type="ECO:0000313" key="2">
    <source>
        <dbReference type="EMBL" id="KAH9845550.1"/>
    </source>
</evidence>
<evidence type="ECO:0000256" key="1">
    <source>
        <dbReference type="SAM" id="Phobius"/>
    </source>
</evidence>
<dbReference type="AlphaFoldDB" id="A0A9W7T137"/>
<keyword evidence="1" id="KW-1133">Transmembrane helix</keyword>
<keyword evidence="1" id="KW-0812">Transmembrane</keyword>
<name>A0A9W7T137_9PEZI</name>
<gene>
    <name evidence="2" type="ORF">Tdes44962_MAKER06515</name>
</gene>